<keyword evidence="3" id="KW-1185">Reference proteome</keyword>
<name>A0A150H4I0_GONPE</name>
<feature type="domain" description="Nudix hydrolase" evidence="1">
    <location>
        <begin position="1"/>
        <end position="94"/>
    </location>
</feature>
<proteinExistence type="predicted"/>
<organism evidence="2 3">
    <name type="scientific">Gonium pectorale</name>
    <name type="common">Green alga</name>
    <dbReference type="NCBI Taxonomy" id="33097"/>
    <lineage>
        <taxon>Eukaryota</taxon>
        <taxon>Viridiplantae</taxon>
        <taxon>Chlorophyta</taxon>
        <taxon>core chlorophytes</taxon>
        <taxon>Chlorophyceae</taxon>
        <taxon>CS clade</taxon>
        <taxon>Chlamydomonadales</taxon>
        <taxon>Volvocaceae</taxon>
        <taxon>Gonium</taxon>
    </lineage>
</organism>
<dbReference type="PANTHER" id="PTHR16099">
    <property type="entry name" value="8-OXO-DGTP DIPHOSPHATES NUDT15"/>
    <property type="match status" value="1"/>
</dbReference>
<evidence type="ECO:0000313" key="2">
    <source>
        <dbReference type="EMBL" id="KXZ56738.1"/>
    </source>
</evidence>
<protein>
    <recommendedName>
        <fullName evidence="1">Nudix hydrolase domain-containing protein</fullName>
    </recommendedName>
</protein>
<dbReference type="SUPFAM" id="SSF55811">
    <property type="entry name" value="Nudix"/>
    <property type="match status" value="1"/>
</dbReference>
<dbReference type="Gene3D" id="3.90.79.10">
    <property type="entry name" value="Nucleoside Triphosphate Pyrophosphohydrolase"/>
    <property type="match status" value="1"/>
</dbReference>
<dbReference type="STRING" id="33097.A0A150H4I0"/>
<sequence length="94" mass="10830">MGESFEECAIREVEEETGIQIASKPEFAYAVNSIFDATTHYVTVFMRAEVPLDTEAKLMEPDKCEGWQWVEWDALPEPLFLPLQALKDSPYRPF</sequence>
<accession>A0A150H4I0</accession>
<comment type="caution">
    <text evidence="2">The sequence shown here is derived from an EMBL/GenBank/DDBJ whole genome shotgun (WGS) entry which is preliminary data.</text>
</comment>
<dbReference type="CDD" id="cd04678">
    <property type="entry name" value="NUDIX_MTH2_Nudt15"/>
    <property type="match status" value="1"/>
</dbReference>
<dbReference type="AlphaFoldDB" id="A0A150H4I0"/>
<dbReference type="PANTHER" id="PTHR16099:SF5">
    <property type="entry name" value="NUCLEOTIDE TRIPHOSPHATE DIPHOSPHATASE NUDT15"/>
    <property type="match status" value="1"/>
</dbReference>
<reference evidence="3" key="1">
    <citation type="journal article" date="2016" name="Nat. Commun.">
        <title>The Gonium pectorale genome demonstrates co-option of cell cycle regulation during the evolution of multicellularity.</title>
        <authorList>
            <person name="Hanschen E.R."/>
            <person name="Marriage T.N."/>
            <person name="Ferris P.J."/>
            <person name="Hamaji T."/>
            <person name="Toyoda A."/>
            <person name="Fujiyama A."/>
            <person name="Neme R."/>
            <person name="Noguchi H."/>
            <person name="Minakuchi Y."/>
            <person name="Suzuki M."/>
            <person name="Kawai-Toyooka H."/>
            <person name="Smith D.R."/>
            <person name="Sparks H."/>
            <person name="Anderson J."/>
            <person name="Bakaric R."/>
            <person name="Luria V."/>
            <person name="Karger A."/>
            <person name="Kirschner M.W."/>
            <person name="Durand P.M."/>
            <person name="Michod R.E."/>
            <person name="Nozaki H."/>
            <person name="Olson B.J."/>
        </authorList>
    </citation>
    <scope>NUCLEOTIDE SEQUENCE [LARGE SCALE GENOMIC DNA]</scope>
    <source>
        <strain evidence="3">NIES-2863</strain>
    </source>
</reference>
<dbReference type="InterPro" id="IPR015797">
    <property type="entry name" value="NUDIX_hydrolase-like_dom_sf"/>
</dbReference>
<gene>
    <name evidence="2" type="ORF">GPECTOR_1g665</name>
</gene>
<dbReference type="Proteomes" id="UP000075714">
    <property type="component" value="Unassembled WGS sequence"/>
</dbReference>
<dbReference type="PROSITE" id="PS51462">
    <property type="entry name" value="NUDIX"/>
    <property type="match status" value="1"/>
</dbReference>
<dbReference type="InterPro" id="IPR000086">
    <property type="entry name" value="NUDIX_hydrolase_dom"/>
</dbReference>
<dbReference type="GO" id="GO:0005829">
    <property type="term" value="C:cytosol"/>
    <property type="evidence" value="ECO:0007669"/>
    <property type="project" value="TreeGrafter"/>
</dbReference>
<dbReference type="Pfam" id="PF00293">
    <property type="entry name" value="NUDIX"/>
    <property type="match status" value="1"/>
</dbReference>
<evidence type="ECO:0000259" key="1">
    <source>
        <dbReference type="PROSITE" id="PS51462"/>
    </source>
</evidence>
<dbReference type="EMBL" id="LSYV01000002">
    <property type="protein sequence ID" value="KXZ56738.1"/>
    <property type="molecule type" value="Genomic_DNA"/>
</dbReference>
<dbReference type="OrthoDB" id="447842at2759"/>
<dbReference type="GO" id="GO:0006203">
    <property type="term" value="P:dGTP catabolic process"/>
    <property type="evidence" value="ECO:0007669"/>
    <property type="project" value="TreeGrafter"/>
</dbReference>
<dbReference type="GO" id="GO:0035539">
    <property type="term" value="F:8-oxo-7,8-dihydrodeoxyguanosine triphosphate pyrophosphatase activity"/>
    <property type="evidence" value="ECO:0007669"/>
    <property type="project" value="TreeGrafter"/>
</dbReference>
<evidence type="ECO:0000313" key="3">
    <source>
        <dbReference type="Proteomes" id="UP000075714"/>
    </source>
</evidence>